<keyword evidence="4" id="KW-0804">Transcription</keyword>
<keyword evidence="3" id="KW-0238">DNA-binding</keyword>
<sequence>MDCSTEKFGPLTGRGYLTWSKKMKRVLMSKGLWPIVERGYKKPFNEWLDSREMEKLNKLIKNDSNALSLIRQSLAPQILMLVVNADTAKETWDKLRDLFRKMPKAETFTGENANGMPLSGDKPFFDICLVKSAVQPTCLLTFPNEVGKMLPTTCVTANVKCLGKVYKINFNGERRQKCLSSGWRQVVIEHGLSEGDFVVFEIVECSSLRLDINLQVLRNVIPPELEDEIRRREAHMVELN</sequence>
<dbReference type="Gene3D" id="2.40.330.10">
    <property type="entry name" value="DNA-binding pseudobarrel domain"/>
    <property type="match status" value="1"/>
</dbReference>
<evidence type="ECO:0000256" key="5">
    <source>
        <dbReference type="ARBA" id="ARBA00023242"/>
    </source>
</evidence>
<evidence type="ECO:0000256" key="4">
    <source>
        <dbReference type="ARBA" id="ARBA00023163"/>
    </source>
</evidence>
<keyword evidence="8" id="KW-1185">Reference proteome</keyword>
<dbReference type="SUPFAM" id="SSF101936">
    <property type="entry name" value="DNA-binding pseudobarrel domain"/>
    <property type="match status" value="1"/>
</dbReference>
<dbReference type="InterPro" id="IPR015300">
    <property type="entry name" value="DNA-bd_pseudobarrel_sf"/>
</dbReference>
<evidence type="ECO:0000259" key="6">
    <source>
        <dbReference type="PROSITE" id="PS50863"/>
    </source>
</evidence>
<feature type="domain" description="TF-B3" evidence="6">
    <location>
        <begin position="163"/>
        <end position="216"/>
    </location>
</feature>
<evidence type="ECO:0000256" key="3">
    <source>
        <dbReference type="ARBA" id="ARBA00023125"/>
    </source>
</evidence>
<dbReference type="InterPro" id="IPR003340">
    <property type="entry name" value="B3_DNA-bd"/>
</dbReference>
<reference evidence="8" key="1">
    <citation type="journal article" date="2019" name="Curr. Biol.">
        <title>Genome Sequence of Striga asiatica Provides Insight into the Evolution of Plant Parasitism.</title>
        <authorList>
            <person name="Yoshida S."/>
            <person name="Kim S."/>
            <person name="Wafula E.K."/>
            <person name="Tanskanen J."/>
            <person name="Kim Y.M."/>
            <person name="Honaas L."/>
            <person name="Yang Z."/>
            <person name="Spallek T."/>
            <person name="Conn C.E."/>
            <person name="Ichihashi Y."/>
            <person name="Cheong K."/>
            <person name="Cui S."/>
            <person name="Der J.P."/>
            <person name="Gundlach H."/>
            <person name="Jiao Y."/>
            <person name="Hori C."/>
            <person name="Ishida J.K."/>
            <person name="Kasahara H."/>
            <person name="Kiba T."/>
            <person name="Kim M.S."/>
            <person name="Koo N."/>
            <person name="Laohavisit A."/>
            <person name="Lee Y.H."/>
            <person name="Lumba S."/>
            <person name="McCourt P."/>
            <person name="Mortimer J.C."/>
            <person name="Mutuku J.M."/>
            <person name="Nomura T."/>
            <person name="Sasaki-Sekimoto Y."/>
            <person name="Seto Y."/>
            <person name="Wang Y."/>
            <person name="Wakatake T."/>
            <person name="Sakakibara H."/>
            <person name="Demura T."/>
            <person name="Yamaguchi S."/>
            <person name="Yoneyama K."/>
            <person name="Manabe R.I."/>
            <person name="Nelson D.C."/>
            <person name="Schulman A.H."/>
            <person name="Timko M.P."/>
            <person name="dePamphilis C.W."/>
            <person name="Choi D."/>
            <person name="Shirasu K."/>
        </authorList>
    </citation>
    <scope>NUCLEOTIDE SEQUENCE [LARGE SCALE GENOMIC DNA]</scope>
    <source>
        <strain evidence="8">cv. UVA1</strain>
    </source>
</reference>
<evidence type="ECO:0000313" key="8">
    <source>
        <dbReference type="Proteomes" id="UP000325081"/>
    </source>
</evidence>
<evidence type="ECO:0000313" key="7">
    <source>
        <dbReference type="EMBL" id="GER57817.1"/>
    </source>
</evidence>
<organism evidence="7 8">
    <name type="scientific">Striga asiatica</name>
    <name type="common">Asiatic witchweed</name>
    <name type="synonym">Buchnera asiatica</name>
    <dbReference type="NCBI Taxonomy" id="4170"/>
    <lineage>
        <taxon>Eukaryota</taxon>
        <taxon>Viridiplantae</taxon>
        <taxon>Streptophyta</taxon>
        <taxon>Embryophyta</taxon>
        <taxon>Tracheophyta</taxon>
        <taxon>Spermatophyta</taxon>
        <taxon>Magnoliopsida</taxon>
        <taxon>eudicotyledons</taxon>
        <taxon>Gunneridae</taxon>
        <taxon>Pentapetalae</taxon>
        <taxon>asterids</taxon>
        <taxon>lamiids</taxon>
        <taxon>Lamiales</taxon>
        <taxon>Orobanchaceae</taxon>
        <taxon>Buchnereae</taxon>
        <taxon>Striga</taxon>
    </lineage>
</organism>
<dbReference type="GO" id="GO:0003677">
    <property type="term" value="F:DNA binding"/>
    <property type="evidence" value="ECO:0007669"/>
    <property type="project" value="UniProtKB-KW"/>
</dbReference>
<dbReference type="AlphaFoldDB" id="A0A5A7RKM5"/>
<dbReference type="Pfam" id="PF14223">
    <property type="entry name" value="Retrotran_gag_2"/>
    <property type="match status" value="1"/>
</dbReference>
<keyword evidence="5" id="KW-0539">Nucleus</keyword>
<dbReference type="OrthoDB" id="638806at2759"/>
<proteinExistence type="predicted"/>
<gene>
    <name evidence="7" type="ORF">STAS_35644</name>
</gene>
<dbReference type="EMBL" id="BKCP01013625">
    <property type="protein sequence ID" value="GER57817.1"/>
    <property type="molecule type" value="Genomic_DNA"/>
</dbReference>
<dbReference type="GO" id="GO:0005634">
    <property type="term" value="C:nucleus"/>
    <property type="evidence" value="ECO:0007669"/>
    <property type="project" value="UniProtKB-SubCell"/>
</dbReference>
<evidence type="ECO:0000256" key="1">
    <source>
        <dbReference type="ARBA" id="ARBA00004123"/>
    </source>
</evidence>
<dbReference type="CDD" id="cd10017">
    <property type="entry name" value="B3_DNA"/>
    <property type="match status" value="1"/>
</dbReference>
<evidence type="ECO:0000256" key="2">
    <source>
        <dbReference type="ARBA" id="ARBA00023015"/>
    </source>
</evidence>
<accession>A0A5A7RKM5</accession>
<keyword evidence="2" id="KW-0805">Transcription regulation</keyword>
<dbReference type="Proteomes" id="UP000325081">
    <property type="component" value="Unassembled WGS sequence"/>
</dbReference>
<dbReference type="PROSITE" id="PS50863">
    <property type="entry name" value="B3"/>
    <property type="match status" value="1"/>
</dbReference>
<protein>
    <submittedName>
        <fullName evidence="7">B3 domain-containing protein</fullName>
    </submittedName>
</protein>
<dbReference type="Pfam" id="PF02362">
    <property type="entry name" value="B3"/>
    <property type="match status" value="1"/>
</dbReference>
<comment type="subcellular location">
    <subcellularLocation>
        <location evidence="1">Nucleus</location>
    </subcellularLocation>
</comment>
<name>A0A5A7RKM5_STRAF</name>
<comment type="caution">
    <text evidence="7">The sequence shown here is derived from an EMBL/GenBank/DDBJ whole genome shotgun (WGS) entry which is preliminary data.</text>
</comment>